<dbReference type="EMBL" id="OFSM01000020">
    <property type="protein sequence ID" value="SOY30921.1"/>
    <property type="molecule type" value="Genomic_DNA"/>
</dbReference>
<proteinExistence type="predicted"/>
<keyword evidence="2" id="KW-1185">Reference proteome</keyword>
<gene>
    <name evidence="1" type="ORF">AMURIS_03655</name>
</gene>
<dbReference type="AlphaFoldDB" id="A0A2K4ZKC9"/>
<protein>
    <submittedName>
        <fullName evidence="1">Uncharacterized protein</fullName>
    </submittedName>
</protein>
<accession>A0A2K4ZKC9</accession>
<evidence type="ECO:0000313" key="1">
    <source>
        <dbReference type="EMBL" id="SOY30921.1"/>
    </source>
</evidence>
<reference evidence="1 2" key="1">
    <citation type="submission" date="2018-01" db="EMBL/GenBank/DDBJ databases">
        <authorList>
            <person name="Gaut B.S."/>
            <person name="Morton B.R."/>
            <person name="Clegg M.T."/>
            <person name="Duvall M.R."/>
        </authorList>
    </citation>
    <scope>NUCLEOTIDE SEQUENCE [LARGE SCALE GENOMIC DNA]</scope>
    <source>
        <strain evidence="1">GP69</strain>
    </source>
</reference>
<dbReference type="RefSeq" id="WP_103240934.1">
    <property type="nucleotide sequence ID" value="NZ_JANJZD010000020.1"/>
</dbReference>
<name>A0A2K4ZKC9_9FIRM</name>
<dbReference type="Proteomes" id="UP000236311">
    <property type="component" value="Unassembled WGS sequence"/>
</dbReference>
<dbReference type="OrthoDB" id="2059266at2"/>
<evidence type="ECO:0000313" key="2">
    <source>
        <dbReference type="Proteomes" id="UP000236311"/>
    </source>
</evidence>
<sequence length="124" mass="14713">MDENELRDLLSKRLYIELQLFKDSMLRKEKGDIFQSSYEIEIYVNLYEIFMMHIGSLDIDTMRRLLNLKLGIMEHLYQEWLSRDDSFFDELREFACDELGVLSGLWNLDCGEEEADGKRSDKAA</sequence>
<organism evidence="1 2">
    <name type="scientific">Acetatifactor muris</name>
    <dbReference type="NCBI Taxonomy" id="879566"/>
    <lineage>
        <taxon>Bacteria</taxon>
        <taxon>Bacillati</taxon>
        <taxon>Bacillota</taxon>
        <taxon>Clostridia</taxon>
        <taxon>Lachnospirales</taxon>
        <taxon>Lachnospiraceae</taxon>
        <taxon>Acetatifactor</taxon>
    </lineage>
</organism>